<accession>Z9JKQ8</accession>
<gene>
    <name evidence="2" type="ORF">AF72_04175</name>
</gene>
<evidence type="ECO:0008006" key="4">
    <source>
        <dbReference type="Google" id="ProtNLM"/>
    </source>
</evidence>
<keyword evidence="1" id="KW-1133">Transmembrane helix</keyword>
<dbReference type="AlphaFoldDB" id="Z9JKQ8"/>
<feature type="transmembrane region" description="Helical" evidence="1">
    <location>
        <begin position="6"/>
        <end position="26"/>
    </location>
</feature>
<comment type="caution">
    <text evidence="2">The sequence shown here is derived from an EMBL/GenBank/DDBJ whole genome shotgun (WGS) entry which is preliminary data.</text>
</comment>
<proteinExistence type="predicted"/>
<organism evidence="2 3">
    <name type="scientific">Xylella taiwanensis</name>
    <dbReference type="NCBI Taxonomy" id="1444770"/>
    <lineage>
        <taxon>Bacteria</taxon>
        <taxon>Pseudomonadati</taxon>
        <taxon>Pseudomonadota</taxon>
        <taxon>Gammaproteobacteria</taxon>
        <taxon>Lysobacterales</taxon>
        <taxon>Lysobacteraceae</taxon>
        <taxon>Xylella</taxon>
    </lineage>
</organism>
<reference evidence="2 3" key="1">
    <citation type="journal article" date="2014" name="Genome Announc.">
        <title>Draft Genome Sequence of Xylella fastidiosa Pear Leaf Scorch Strain in Taiwan.</title>
        <authorList>
            <person name="Su C.C."/>
            <person name="Deng W.L."/>
            <person name="Jan F.J."/>
            <person name="Chang C.J."/>
            <person name="Huang H."/>
            <person name="Chen J."/>
        </authorList>
    </citation>
    <scope>NUCLEOTIDE SEQUENCE [LARGE SCALE GENOMIC DNA]</scope>
    <source>
        <strain evidence="2 3">PLS229</strain>
    </source>
</reference>
<evidence type="ECO:0000313" key="3">
    <source>
        <dbReference type="Proteomes" id="UP000020406"/>
    </source>
</evidence>
<dbReference type="Proteomes" id="UP000020406">
    <property type="component" value="Unassembled WGS sequence"/>
</dbReference>
<dbReference type="PROSITE" id="PS51257">
    <property type="entry name" value="PROKAR_LIPOPROTEIN"/>
    <property type="match status" value="1"/>
</dbReference>
<keyword evidence="1" id="KW-0812">Transmembrane</keyword>
<dbReference type="eggNOG" id="ENOG5031Z20">
    <property type="taxonomic scope" value="Bacteria"/>
</dbReference>
<dbReference type="KEGG" id="xtw:AB672_03750"/>
<dbReference type="OrthoDB" id="6028482at2"/>
<evidence type="ECO:0000313" key="2">
    <source>
        <dbReference type="EMBL" id="EWS78774.1"/>
    </source>
</evidence>
<dbReference type="PATRIC" id="fig|1444770.3.peg.1013"/>
<keyword evidence="1" id="KW-0472">Membrane</keyword>
<dbReference type="EMBL" id="JDSQ01000005">
    <property type="protein sequence ID" value="EWS78774.1"/>
    <property type="molecule type" value="Genomic_DNA"/>
</dbReference>
<protein>
    <recommendedName>
        <fullName evidence="4">Lipoprotein</fullName>
    </recommendedName>
</protein>
<sequence>MWQPVFRFLCRVFVVMLMLILVACALRSSPRRVFQPTLPPRGSDNVAKYRFDMTQNGQRMTADQFDAWMKANGIHIVKRVSGMPASQMHTTRRSSATP</sequence>
<name>Z9JKQ8_9GAMM</name>
<evidence type="ECO:0000256" key="1">
    <source>
        <dbReference type="SAM" id="Phobius"/>
    </source>
</evidence>